<organism evidence="2 3">
    <name type="scientific">Kipferlia bialata</name>
    <dbReference type="NCBI Taxonomy" id="797122"/>
    <lineage>
        <taxon>Eukaryota</taxon>
        <taxon>Metamonada</taxon>
        <taxon>Carpediemonas-like organisms</taxon>
        <taxon>Kipferlia</taxon>
    </lineage>
</organism>
<dbReference type="Proteomes" id="UP000265618">
    <property type="component" value="Unassembled WGS sequence"/>
</dbReference>
<evidence type="ECO:0000313" key="2">
    <source>
        <dbReference type="EMBL" id="GIQ82176.1"/>
    </source>
</evidence>
<accession>A0A9K3CT56</accession>
<feature type="compositionally biased region" description="Basic and acidic residues" evidence="1">
    <location>
        <begin position="74"/>
        <end position="85"/>
    </location>
</feature>
<name>A0A9K3CT56_9EUKA</name>
<dbReference type="EMBL" id="BDIP01000612">
    <property type="protein sequence ID" value="GIQ82176.1"/>
    <property type="molecule type" value="Genomic_DNA"/>
</dbReference>
<feature type="compositionally biased region" description="Low complexity" evidence="1">
    <location>
        <begin position="86"/>
        <end position="104"/>
    </location>
</feature>
<evidence type="ECO:0000313" key="3">
    <source>
        <dbReference type="Proteomes" id="UP000265618"/>
    </source>
</evidence>
<feature type="region of interest" description="Disordered" evidence="1">
    <location>
        <begin position="59"/>
        <end position="151"/>
    </location>
</feature>
<gene>
    <name evidence="2" type="ORF">KIPB_003263</name>
</gene>
<feature type="compositionally biased region" description="Pro residues" evidence="1">
    <location>
        <begin position="135"/>
        <end position="149"/>
    </location>
</feature>
<keyword evidence="3" id="KW-1185">Reference proteome</keyword>
<evidence type="ECO:0000256" key="1">
    <source>
        <dbReference type="SAM" id="MobiDB-lite"/>
    </source>
</evidence>
<sequence>MSLSDAQWKRFVNKYQVVRDADWVEPTLSSRLSPLVQIPLPPFPAFPWHQATGDVDMHSEQAETPDVSTPSVPEAKRGASEERVAEPVSPSSSDSESSETPYLSGREDEGEDEAVTLPTVSDTPVVMHGTSPAPSVAPAPVPRPTPPASTAPHRMEVSLQASLLDVLTSAQDRPRHTGHITTSLCAHYH</sequence>
<comment type="caution">
    <text evidence="2">The sequence shown here is derived from an EMBL/GenBank/DDBJ whole genome shotgun (WGS) entry which is preliminary data.</text>
</comment>
<proteinExistence type="predicted"/>
<protein>
    <submittedName>
        <fullName evidence="2">Uncharacterized protein</fullName>
    </submittedName>
</protein>
<dbReference type="AlphaFoldDB" id="A0A9K3CT56"/>
<reference evidence="2 3" key="1">
    <citation type="journal article" date="2018" name="PLoS ONE">
        <title>The draft genome of Kipferlia bialata reveals reductive genome evolution in fornicate parasites.</title>
        <authorList>
            <person name="Tanifuji G."/>
            <person name="Takabayashi S."/>
            <person name="Kume K."/>
            <person name="Takagi M."/>
            <person name="Nakayama T."/>
            <person name="Kamikawa R."/>
            <person name="Inagaki Y."/>
            <person name="Hashimoto T."/>
        </authorList>
    </citation>
    <scope>NUCLEOTIDE SEQUENCE [LARGE SCALE GENOMIC DNA]</scope>
    <source>
        <strain evidence="2">NY0173</strain>
    </source>
</reference>